<reference evidence="1" key="1">
    <citation type="submission" date="2016-08" db="EMBL/GenBank/DDBJ databases">
        <title>Complete Genome Seqeunce of Paenibacillus sp. BIHB 4019 from tea rhizoplane.</title>
        <authorList>
            <person name="Thakur R."/>
            <person name="Swarnkar M.K."/>
            <person name="Gulati A."/>
        </authorList>
    </citation>
    <scope>NUCLEOTIDE SEQUENCE [LARGE SCALE GENOMIC DNA]</scope>
    <source>
        <strain evidence="1">BIHB4019</strain>
    </source>
</reference>
<dbReference type="RefSeq" id="WP_099520030.1">
    <property type="nucleotide sequence ID" value="NZ_CP016808.1"/>
</dbReference>
<gene>
    <name evidence="1" type="ORF">BBD42_22705</name>
</gene>
<protein>
    <submittedName>
        <fullName evidence="1">Uncharacterized protein</fullName>
    </submittedName>
</protein>
<sequence length="207" mass="24854">MDKLKNSGFYKLKFFITPEEFKSILMLFEQKQAQFHRTDYAQTKHKYDEVYANYEAFYKYFTAEEKRMDYHPFFVYSISVKSDHESTGFFARNEGISFPYYGQWAEDVLPCIMLSFPKGFQINMADEQGKYYFYEDIREHQPLAYAFFNEITKDIKKMTKPLRFSTHAATADVLQEQKPPVRISQNAMTDLDRSWIFRKYKLMMNAK</sequence>
<name>A0A1B2DMP3_9BACL</name>
<dbReference type="EMBL" id="CP016808">
    <property type="protein sequence ID" value="ANY68982.1"/>
    <property type="molecule type" value="Genomic_DNA"/>
</dbReference>
<evidence type="ECO:0000313" key="1">
    <source>
        <dbReference type="EMBL" id="ANY68982.1"/>
    </source>
</evidence>
<organism evidence="1">
    <name type="scientific">Paenibacillus sp. BIHB 4019</name>
    <dbReference type="NCBI Taxonomy" id="1870819"/>
    <lineage>
        <taxon>Bacteria</taxon>
        <taxon>Bacillati</taxon>
        <taxon>Bacillota</taxon>
        <taxon>Bacilli</taxon>
        <taxon>Bacillales</taxon>
        <taxon>Paenibacillaceae</taxon>
        <taxon>Paenibacillus</taxon>
    </lineage>
</organism>
<proteinExistence type="predicted"/>
<dbReference type="AlphaFoldDB" id="A0A1B2DMP3"/>
<accession>A0A1B2DMP3</accession>